<keyword evidence="4" id="KW-1185">Reference proteome</keyword>
<evidence type="ECO:0000256" key="1">
    <source>
        <dbReference type="SAM" id="MobiDB-lite"/>
    </source>
</evidence>
<name>A0AAV0URZ8_HYABA</name>
<dbReference type="EMBL" id="CANTFL010001403">
    <property type="protein sequence ID" value="CAI5739013.1"/>
    <property type="molecule type" value="Genomic_DNA"/>
</dbReference>
<dbReference type="AlphaFoldDB" id="A0AAV0URZ8"/>
<feature type="region of interest" description="Disordered" evidence="1">
    <location>
        <begin position="66"/>
        <end position="91"/>
    </location>
</feature>
<feature type="compositionally biased region" description="Low complexity" evidence="1">
    <location>
        <begin position="79"/>
        <end position="91"/>
    </location>
</feature>
<evidence type="ECO:0000313" key="3">
    <source>
        <dbReference type="EMBL" id="CAI5739013.1"/>
    </source>
</evidence>
<evidence type="ECO:0000313" key="4">
    <source>
        <dbReference type="Proteomes" id="UP001162031"/>
    </source>
</evidence>
<reference evidence="3" key="1">
    <citation type="submission" date="2022-12" db="EMBL/GenBank/DDBJ databases">
        <authorList>
            <person name="Webb A."/>
        </authorList>
    </citation>
    <scope>NUCLEOTIDE SEQUENCE</scope>
    <source>
        <strain evidence="3">Hp1</strain>
    </source>
</reference>
<evidence type="ECO:0008006" key="5">
    <source>
        <dbReference type="Google" id="ProtNLM"/>
    </source>
</evidence>
<organism evidence="3 4">
    <name type="scientific">Hyaloperonospora brassicae</name>
    <name type="common">Brassica downy mildew</name>
    <name type="synonym">Peronospora brassicae</name>
    <dbReference type="NCBI Taxonomy" id="162125"/>
    <lineage>
        <taxon>Eukaryota</taxon>
        <taxon>Sar</taxon>
        <taxon>Stramenopiles</taxon>
        <taxon>Oomycota</taxon>
        <taxon>Peronosporomycetes</taxon>
        <taxon>Peronosporales</taxon>
        <taxon>Peronosporaceae</taxon>
        <taxon>Hyaloperonospora</taxon>
    </lineage>
</organism>
<protein>
    <recommendedName>
        <fullName evidence="5">Transmembrane protein</fullName>
    </recommendedName>
</protein>
<keyword evidence="2" id="KW-0812">Transmembrane</keyword>
<keyword evidence="2" id="KW-1133">Transmembrane helix</keyword>
<evidence type="ECO:0000256" key="2">
    <source>
        <dbReference type="SAM" id="Phobius"/>
    </source>
</evidence>
<proteinExistence type="predicted"/>
<dbReference type="Proteomes" id="UP001162031">
    <property type="component" value="Unassembled WGS sequence"/>
</dbReference>
<feature type="transmembrane region" description="Helical" evidence="2">
    <location>
        <begin position="109"/>
        <end position="128"/>
    </location>
</feature>
<keyword evidence="2" id="KW-0472">Membrane</keyword>
<comment type="caution">
    <text evidence="3">The sequence shown here is derived from an EMBL/GenBank/DDBJ whole genome shotgun (WGS) entry which is preliminary data.</text>
</comment>
<sequence>MATVVFSCVRFASGDSIAVGGHTKNKRTEETMARVRNEADPNVQEQRGLETAKAVIEKVVSFGRSVPKSSSGVENGVKSAGQQAARAASGGEKVAKKYRKRDVAKKSGIVVYFLALFALATMGVTYTIKSGIP</sequence>
<gene>
    <name evidence="3" type="ORF">HBR001_LOCUS7678</name>
</gene>
<accession>A0AAV0URZ8</accession>